<dbReference type="InterPro" id="IPR029063">
    <property type="entry name" value="SAM-dependent_MTases_sf"/>
</dbReference>
<feature type="region of interest" description="Disordered" evidence="8">
    <location>
        <begin position="390"/>
        <end position="409"/>
    </location>
</feature>
<evidence type="ECO:0000256" key="7">
    <source>
        <dbReference type="RuleBase" id="RU000417"/>
    </source>
</evidence>
<dbReference type="PRINTS" id="PR00105">
    <property type="entry name" value="C5METTRFRASE"/>
</dbReference>
<dbReference type="Proteomes" id="UP000252770">
    <property type="component" value="Unassembled WGS sequence"/>
</dbReference>
<comment type="similarity">
    <text evidence="5 6">Belongs to the class I-like SAM-binding methyltransferase superfamily. C5-methyltransferase family.</text>
</comment>
<dbReference type="GO" id="GO:0032259">
    <property type="term" value="P:methylation"/>
    <property type="evidence" value="ECO:0007669"/>
    <property type="project" value="UniProtKB-KW"/>
</dbReference>
<reference evidence="9 10" key="1">
    <citation type="submission" date="2018-07" db="EMBL/GenBank/DDBJ databases">
        <title>Desertimonas flava gen. nov. sp. nov.</title>
        <authorList>
            <person name="Liu S."/>
        </authorList>
    </citation>
    <scope>NUCLEOTIDE SEQUENCE [LARGE SCALE GENOMIC DNA]</scope>
    <source>
        <strain evidence="9 10">16Sb5-5</strain>
    </source>
</reference>
<evidence type="ECO:0000313" key="9">
    <source>
        <dbReference type="EMBL" id="RCK71210.1"/>
    </source>
</evidence>
<gene>
    <name evidence="9" type="primary">dcm</name>
    <name evidence="9" type="ORF">DT076_01795</name>
</gene>
<evidence type="ECO:0000256" key="2">
    <source>
        <dbReference type="ARBA" id="ARBA00022679"/>
    </source>
</evidence>
<dbReference type="InterPro" id="IPR001525">
    <property type="entry name" value="C5_MeTfrase"/>
</dbReference>
<name>A0A367YZC5_9ACTN</name>
<evidence type="ECO:0000256" key="8">
    <source>
        <dbReference type="SAM" id="MobiDB-lite"/>
    </source>
</evidence>
<keyword evidence="3 5" id="KW-0949">S-adenosyl-L-methionine</keyword>
<dbReference type="AlphaFoldDB" id="A0A367YZC5"/>
<dbReference type="Pfam" id="PF00145">
    <property type="entry name" value="DNA_methylase"/>
    <property type="match status" value="2"/>
</dbReference>
<dbReference type="Gene3D" id="3.90.120.10">
    <property type="entry name" value="DNA Methylase, subunit A, domain 2"/>
    <property type="match status" value="1"/>
</dbReference>
<dbReference type="EMBL" id="QOUI01000001">
    <property type="protein sequence ID" value="RCK71210.1"/>
    <property type="molecule type" value="Genomic_DNA"/>
</dbReference>
<dbReference type="PANTHER" id="PTHR10629">
    <property type="entry name" value="CYTOSINE-SPECIFIC METHYLTRANSFERASE"/>
    <property type="match status" value="1"/>
</dbReference>
<dbReference type="GO" id="GO:0009307">
    <property type="term" value="P:DNA restriction-modification system"/>
    <property type="evidence" value="ECO:0007669"/>
    <property type="project" value="UniProtKB-KW"/>
</dbReference>
<protein>
    <recommendedName>
        <fullName evidence="7">Cytosine-specific methyltransferase</fullName>
        <ecNumber evidence="7">2.1.1.37</ecNumber>
    </recommendedName>
</protein>
<dbReference type="GO" id="GO:0003677">
    <property type="term" value="F:DNA binding"/>
    <property type="evidence" value="ECO:0007669"/>
    <property type="project" value="TreeGrafter"/>
</dbReference>
<evidence type="ECO:0000313" key="10">
    <source>
        <dbReference type="Proteomes" id="UP000252770"/>
    </source>
</evidence>
<dbReference type="InterPro" id="IPR050390">
    <property type="entry name" value="C5-Methyltransferase"/>
</dbReference>
<proteinExistence type="inferred from homology"/>
<dbReference type="InterPro" id="IPR018117">
    <property type="entry name" value="C5_DNA_meth_AS"/>
</dbReference>
<keyword evidence="4" id="KW-0680">Restriction system</keyword>
<accession>A0A367YZC5</accession>
<feature type="active site" evidence="5">
    <location>
        <position position="86"/>
    </location>
</feature>
<keyword evidence="10" id="KW-1185">Reference proteome</keyword>
<evidence type="ECO:0000256" key="6">
    <source>
        <dbReference type="RuleBase" id="RU000416"/>
    </source>
</evidence>
<comment type="catalytic activity">
    <reaction evidence="7">
        <text>a 2'-deoxycytidine in DNA + S-adenosyl-L-methionine = a 5-methyl-2'-deoxycytidine in DNA + S-adenosyl-L-homocysteine + H(+)</text>
        <dbReference type="Rhea" id="RHEA:13681"/>
        <dbReference type="Rhea" id="RHEA-COMP:11369"/>
        <dbReference type="Rhea" id="RHEA-COMP:11370"/>
        <dbReference type="ChEBI" id="CHEBI:15378"/>
        <dbReference type="ChEBI" id="CHEBI:57856"/>
        <dbReference type="ChEBI" id="CHEBI:59789"/>
        <dbReference type="ChEBI" id="CHEBI:85452"/>
        <dbReference type="ChEBI" id="CHEBI:85454"/>
        <dbReference type="EC" id="2.1.1.37"/>
    </reaction>
</comment>
<organism evidence="9 10">
    <name type="scientific">Desertihabitans brevis</name>
    <dbReference type="NCBI Taxonomy" id="2268447"/>
    <lineage>
        <taxon>Bacteria</taxon>
        <taxon>Bacillati</taxon>
        <taxon>Actinomycetota</taxon>
        <taxon>Actinomycetes</taxon>
        <taxon>Propionibacteriales</taxon>
        <taxon>Propionibacteriaceae</taxon>
        <taxon>Desertihabitans</taxon>
    </lineage>
</organism>
<evidence type="ECO:0000256" key="5">
    <source>
        <dbReference type="PROSITE-ProRule" id="PRU01016"/>
    </source>
</evidence>
<sequence>MSNQALNSVEIFAGGGGMALGMRQAGFTHEALVEWWAPAAKVLRHNAERDSTLWTKEHVFEKDVRETTEELAELGPINLVAGGPPCQPFSLAGTGAGHSDDRNMFPAALDIVRQLMPDYVVFENVPGLTRPSFAPYLDYVKDQLRRPTITPKDGELWNEHHARIRASRLKELYRVYQEEIDAADVGVAQSRKRIFLVAVRADLKNAGSWPGITRTHSRDVLLHQQWITGTYWNRHGLDKPQAVPERLNAQIERIKKTGVPDDRLPWKTLRDLLADVPEPAAENAPEDWPNHIAIPGARTYAKHNGSPLDMPSKTIKAGVHGVAGGEAMLRELDGTVRYLSIREAALVQGFPQDYEFPGVRSRVMGVIGNAVAVDVAAQVGQTLVALRAEQEEQTEDSAGTTEVVDDLDAEARIPTARTAAIA</sequence>
<dbReference type="PROSITE" id="PS51679">
    <property type="entry name" value="SAM_MT_C5"/>
    <property type="match status" value="1"/>
</dbReference>
<evidence type="ECO:0000256" key="4">
    <source>
        <dbReference type="ARBA" id="ARBA00022747"/>
    </source>
</evidence>
<dbReference type="PANTHER" id="PTHR10629:SF52">
    <property type="entry name" value="DNA (CYTOSINE-5)-METHYLTRANSFERASE 1"/>
    <property type="match status" value="1"/>
</dbReference>
<dbReference type="NCBIfam" id="TIGR00675">
    <property type="entry name" value="dcm"/>
    <property type="match status" value="1"/>
</dbReference>
<dbReference type="EC" id="2.1.1.37" evidence="7"/>
<evidence type="ECO:0000256" key="3">
    <source>
        <dbReference type="ARBA" id="ARBA00022691"/>
    </source>
</evidence>
<dbReference type="GO" id="GO:0003886">
    <property type="term" value="F:DNA (cytosine-5-)-methyltransferase activity"/>
    <property type="evidence" value="ECO:0007669"/>
    <property type="project" value="UniProtKB-EC"/>
</dbReference>
<dbReference type="SUPFAM" id="SSF53335">
    <property type="entry name" value="S-adenosyl-L-methionine-dependent methyltransferases"/>
    <property type="match status" value="1"/>
</dbReference>
<keyword evidence="2 5" id="KW-0808">Transferase</keyword>
<comment type="caution">
    <text evidence="9">The sequence shown here is derived from an EMBL/GenBank/DDBJ whole genome shotgun (WGS) entry which is preliminary data.</text>
</comment>
<dbReference type="Gene3D" id="3.40.50.150">
    <property type="entry name" value="Vaccinia Virus protein VP39"/>
    <property type="match status" value="1"/>
</dbReference>
<evidence type="ECO:0000256" key="1">
    <source>
        <dbReference type="ARBA" id="ARBA00022603"/>
    </source>
</evidence>
<keyword evidence="1 5" id="KW-0489">Methyltransferase</keyword>
<dbReference type="RefSeq" id="WP_114124913.1">
    <property type="nucleotide sequence ID" value="NZ_QOUI01000001.1"/>
</dbReference>
<dbReference type="PROSITE" id="PS00095">
    <property type="entry name" value="C5_MTASE_2"/>
    <property type="match status" value="1"/>
</dbReference>
<dbReference type="GO" id="GO:0044027">
    <property type="term" value="P:negative regulation of gene expression via chromosomal CpG island methylation"/>
    <property type="evidence" value="ECO:0007669"/>
    <property type="project" value="TreeGrafter"/>
</dbReference>
<dbReference type="InterPro" id="IPR031303">
    <property type="entry name" value="C5_meth_CS"/>
</dbReference>
<dbReference type="PROSITE" id="PS00094">
    <property type="entry name" value="C5_MTASE_1"/>
    <property type="match status" value="1"/>
</dbReference>